<keyword evidence="9" id="KW-0547">Nucleotide-binding</keyword>
<evidence type="ECO:0000256" key="7">
    <source>
        <dbReference type="ARBA" id="ARBA00039097"/>
    </source>
</evidence>
<dbReference type="Proteomes" id="UP000027186">
    <property type="component" value="Plasmid AbAZ39_p1"/>
</dbReference>
<dbReference type="SFLD" id="SFLDS00003">
    <property type="entry name" value="Haloacid_Dehalogenase"/>
    <property type="match status" value="1"/>
</dbReference>
<keyword evidence="9" id="KW-0067">ATP-binding</keyword>
<evidence type="ECO:0000313" key="14">
    <source>
        <dbReference type="Proteomes" id="UP000027186"/>
    </source>
</evidence>
<dbReference type="PROSITE" id="PS00154">
    <property type="entry name" value="ATPASE_E1_E2"/>
    <property type="match status" value="1"/>
</dbReference>
<dbReference type="Gene3D" id="3.40.1110.10">
    <property type="entry name" value="Calcium-transporting ATPase, cytoplasmic domain N"/>
    <property type="match status" value="1"/>
</dbReference>
<evidence type="ECO:0000256" key="2">
    <source>
        <dbReference type="ARBA" id="ARBA00006024"/>
    </source>
</evidence>
<accession>A0A2K1FWG8</accession>
<sequence length="712" mass="74915">MSGLPWFLRLEPVHRVPGRIRLRYACRPGTPDDTATLHRVVEAVAGVTSVRASRAARSLAVRYDPAVTDATALCLALAALPIPEPAPPAPAAEGGENHGATLVRSLATLAGGFLLPMPLRLPLSLAVAMPMLREGMAIYGREGVNSHVLEAAAVAISLARRDFTAANTTVFMLALGEYMEDSIARRSDALLKRLLRPSSDQVWLLRDGVEIQVPADTVMVGDSVVIGAGTVIPVDGTVLSGEATVNEAAMTGESAPVVKQRGSAVLSGTLMEEGRLVVYAEHVGSHTAAARIADYVEQSLTAKSEAQLDAARLADRLVPTVLKLAGGSFLMTGDWRSAASVLQADYSCALKLATPVAFKSAMYGAGQAGILIKGANALERLAQADTVIFDKTGTLTTGDLQVTDSIAFDPTFSPDDLICLAASVEEHYFHPLAMAVVNAAKETHNRHFDHQEVKFIVAHGVASVIDGKRIVVGSRHFIEDDEGIDTTAHREAIDALHRDGKTLLFIGLGGVLAGVLALKDSVRATSAATIARLRRAGVRRVLMLTGDHRDRAAELAAELHLDGFHADLLPTDKARIIENLSREGARIAFVGDGINDAPALAGAHVGIAMQKGADIARLTADVALLEDRIERVADAKETANAAMALIARNYRLTVGLNSAILGAAALGLLSPVGTAVLHNGTTIGILLNALRRAPAVAVPPPQPSPALREREA</sequence>
<dbReference type="InterPro" id="IPR001757">
    <property type="entry name" value="P_typ_ATPase"/>
</dbReference>
<dbReference type="KEGG" id="abq:ABAZ39_15200"/>
<evidence type="ECO:0000259" key="11">
    <source>
        <dbReference type="Pfam" id="PF00122"/>
    </source>
</evidence>
<evidence type="ECO:0000313" key="13">
    <source>
        <dbReference type="EMBL" id="PNQ96901.1"/>
    </source>
</evidence>
<dbReference type="SFLD" id="SFLDF00027">
    <property type="entry name" value="p-type_atpase"/>
    <property type="match status" value="1"/>
</dbReference>
<dbReference type="InterPro" id="IPR059000">
    <property type="entry name" value="ATPase_P-type_domA"/>
</dbReference>
<dbReference type="Gene3D" id="3.40.50.1000">
    <property type="entry name" value="HAD superfamily/HAD-like"/>
    <property type="match status" value="1"/>
</dbReference>
<evidence type="ECO:0000256" key="3">
    <source>
        <dbReference type="ARBA" id="ARBA00022692"/>
    </source>
</evidence>
<gene>
    <name evidence="12" type="ORF">ABAZ39_15200</name>
    <name evidence="13" type="ORF">C1S70_20675</name>
</gene>
<geneLocation type="plasmid" evidence="12 14">
    <name>AbAZ39_p1</name>
</geneLocation>
<dbReference type="Pfam" id="PF00122">
    <property type="entry name" value="E1-E2_ATPase"/>
    <property type="match status" value="1"/>
</dbReference>
<dbReference type="EC" id="7.2.2.12" evidence="7"/>
<dbReference type="AlphaFoldDB" id="A0A060DQR6"/>
<dbReference type="Pfam" id="PF00702">
    <property type="entry name" value="Hydrolase"/>
    <property type="match status" value="1"/>
</dbReference>
<evidence type="ECO:0000256" key="5">
    <source>
        <dbReference type="ARBA" id="ARBA00022989"/>
    </source>
</evidence>
<evidence type="ECO:0000256" key="4">
    <source>
        <dbReference type="ARBA" id="ARBA00022967"/>
    </source>
</evidence>
<dbReference type="SUPFAM" id="SSF81653">
    <property type="entry name" value="Calcium ATPase, transduction domain A"/>
    <property type="match status" value="1"/>
</dbReference>
<keyword evidence="12" id="KW-0614">Plasmid</keyword>
<keyword evidence="9" id="KW-0479">Metal-binding</keyword>
<keyword evidence="10" id="KW-0175">Coiled coil</keyword>
<dbReference type="InterPro" id="IPR023214">
    <property type="entry name" value="HAD_sf"/>
</dbReference>
<evidence type="ECO:0000256" key="8">
    <source>
        <dbReference type="ARBA" id="ARBA00047308"/>
    </source>
</evidence>
<dbReference type="EMBL" id="POWG01000024">
    <property type="protein sequence ID" value="PNQ96901.1"/>
    <property type="molecule type" value="Genomic_DNA"/>
</dbReference>
<comment type="similarity">
    <text evidence="2 9">Belongs to the cation transport ATPase (P-type) (TC 3.A.3) family. Type IB subfamily.</text>
</comment>
<dbReference type="CDD" id="cd07550">
    <property type="entry name" value="P-type_ATPase_HM"/>
    <property type="match status" value="1"/>
</dbReference>
<reference evidence="13 15" key="2">
    <citation type="submission" date="2018-01" db="EMBL/GenBank/DDBJ databases">
        <title>Whole genome sequence of Azospirillum brasilense REC3 isolated from strawberry roots.</title>
        <authorList>
            <person name="Fontana C.A."/>
            <person name="Salazar S.M."/>
            <person name="Bassi D."/>
            <person name="Puglisi E."/>
            <person name="Lovaisa N.C."/>
            <person name="Toffoli L.M."/>
            <person name="Pedraza R."/>
            <person name="Cocconcelli P.S."/>
        </authorList>
    </citation>
    <scope>NUCLEOTIDE SEQUENCE [LARGE SCALE GENOMIC DNA]</scope>
    <source>
        <strain evidence="13 15">REC3</strain>
        <plasmid evidence="13">p13unnamed</plasmid>
    </source>
</reference>
<evidence type="ECO:0000256" key="9">
    <source>
        <dbReference type="RuleBase" id="RU362081"/>
    </source>
</evidence>
<evidence type="ECO:0000313" key="12">
    <source>
        <dbReference type="EMBL" id="AIB13299.1"/>
    </source>
</evidence>
<dbReference type="InterPro" id="IPR027256">
    <property type="entry name" value="P-typ_ATPase_IB"/>
</dbReference>
<dbReference type="GO" id="GO:0046872">
    <property type="term" value="F:metal ion binding"/>
    <property type="evidence" value="ECO:0007669"/>
    <property type="project" value="UniProtKB-KW"/>
</dbReference>
<dbReference type="GO" id="GO:0016887">
    <property type="term" value="F:ATP hydrolysis activity"/>
    <property type="evidence" value="ECO:0007669"/>
    <property type="project" value="InterPro"/>
</dbReference>
<protein>
    <recommendedName>
        <fullName evidence="7">P-type Zn(2+) transporter</fullName>
        <ecNumber evidence="7">7.2.2.12</ecNumber>
    </recommendedName>
</protein>
<dbReference type="InterPro" id="IPR044492">
    <property type="entry name" value="P_typ_ATPase_HD_dom"/>
</dbReference>
<dbReference type="InterPro" id="IPR023299">
    <property type="entry name" value="ATPase_P-typ_cyto_dom_N"/>
</dbReference>
<keyword evidence="9" id="KW-1003">Cell membrane</keyword>
<dbReference type="InterPro" id="IPR051014">
    <property type="entry name" value="Cation_Transport_ATPase_IB"/>
</dbReference>
<dbReference type="PROSITE" id="PS01229">
    <property type="entry name" value="COF_2"/>
    <property type="match status" value="1"/>
</dbReference>
<dbReference type="InterPro" id="IPR008250">
    <property type="entry name" value="ATPase_P-typ_transduc_dom_A_sf"/>
</dbReference>
<dbReference type="NCBIfam" id="TIGR01494">
    <property type="entry name" value="ATPase_P-type"/>
    <property type="match status" value="1"/>
</dbReference>
<dbReference type="InterPro" id="IPR036412">
    <property type="entry name" value="HAD-like_sf"/>
</dbReference>
<dbReference type="PANTHER" id="PTHR48085:SF5">
    <property type="entry name" value="CADMIUM_ZINC-TRANSPORTING ATPASE HMA4-RELATED"/>
    <property type="match status" value="1"/>
</dbReference>
<keyword evidence="6" id="KW-0472">Membrane</keyword>
<evidence type="ECO:0000313" key="15">
    <source>
        <dbReference type="Proteomes" id="UP000236268"/>
    </source>
</evidence>
<dbReference type="Gene3D" id="2.70.150.10">
    <property type="entry name" value="Calcium-transporting ATPase, cytoplasmic transduction domain A"/>
    <property type="match status" value="1"/>
</dbReference>
<dbReference type="EMBL" id="CP007794">
    <property type="protein sequence ID" value="AIB13299.1"/>
    <property type="molecule type" value="Genomic_DNA"/>
</dbReference>
<reference evidence="12 14" key="1">
    <citation type="journal article" date="2014" name="Genome Announc.">
        <title>Complete Genome Sequence of the Model Rhizosphere Strain Azospirillum brasilense Az39, Successfully Applied in Agriculture.</title>
        <authorList>
            <person name="Rivera D."/>
            <person name="Revale S."/>
            <person name="Molina R."/>
            <person name="Gualpa J."/>
            <person name="Puente M."/>
            <person name="Maroniche G."/>
            <person name="Paris G."/>
            <person name="Baker D."/>
            <person name="Clavijo B."/>
            <person name="McLay K."/>
            <person name="Spaepen S."/>
            <person name="Perticari A."/>
            <person name="Vazquez M."/>
            <person name="Wisniewski-Dye F."/>
            <person name="Watkins C."/>
            <person name="Martinez-Abarca F."/>
            <person name="Vanderleyden J."/>
            <person name="Cassan F."/>
        </authorList>
    </citation>
    <scope>NUCLEOTIDE SEQUENCE [LARGE SCALE GENOMIC DNA]</scope>
    <source>
        <strain evidence="12 14">Az39</strain>
        <plasmid evidence="12">AbAZ39_p1</plasmid>
    </source>
</reference>
<dbReference type="GO" id="GO:0016463">
    <property type="term" value="F:P-type zinc transporter activity"/>
    <property type="evidence" value="ECO:0007669"/>
    <property type="project" value="UniProtKB-EC"/>
</dbReference>
<keyword evidence="3" id="KW-0812">Transmembrane</keyword>
<dbReference type="SUPFAM" id="SSF56784">
    <property type="entry name" value="HAD-like"/>
    <property type="match status" value="1"/>
</dbReference>
<name>A0A060DQR6_9PROT</name>
<dbReference type="PRINTS" id="PR00119">
    <property type="entry name" value="CATATPASE"/>
</dbReference>
<keyword evidence="4" id="KW-1278">Translocase</keyword>
<proteinExistence type="inferred from homology"/>
<evidence type="ECO:0000256" key="10">
    <source>
        <dbReference type="SAM" id="Coils"/>
    </source>
</evidence>
<accession>A0A060DQR6</accession>
<feature type="domain" description="P-type ATPase A" evidence="11">
    <location>
        <begin position="199"/>
        <end position="296"/>
    </location>
</feature>
<evidence type="ECO:0000256" key="1">
    <source>
        <dbReference type="ARBA" id="ARBA00004370"/>
    </source>
</evidence>
<dbReference type="PANTHER" id="PTHR48085">
    <property type="entry name" value="CADMIUM/ZINC-TRANSPORTING ATPASE HMA2-RELATED"/>
    <property type="match status" value="1"/>
</dbReference>
<dbReference type="GO" id="GO:0005524">
    <property type="term" value="F:ATP binding"/>
    <property type="evidence" value="ECO:0007669"/>
    <property type="project" value="UniProtKB-UniRule"/>
</dbReference>
<geneLocation type="plasmid" evidence="13">
    <name>p13unnamed</name>
</geneLocation>
<dbReference type="Proteomes" id="UP000236268">
    <property type="component" value="Unassembled WGS sequence"/>
</dbReference>
<organism evidence="12 14">
    <name type="scientific">Azospirillum argentinense</name>
    <dbReference type="NCBI Taxonomy" id="2970906"/>
    <lineage>
        <taxon>Bacteria</taxon>
        <taxon>Pseudomonadati</taxon>
        <taxon>Pseudomonadota</taxon>
        <taxon>Alphaproteobacteria</taxon>
        <taxon>Rhodospirillales</taxon>
        <taxon>Azospirillaceae</taxon>
        <taxon>Azospirillum</taxon>
    </lineage>
</organism>
<dbReference type="NCBIfam" id="TIGR01525">
    <property type="entry name" value="ATPase-IB_hvy"/>
    <property type="match status" value="1"/>
</dbReference>
<dbReference type="InterPro" id="IPR018303">
    <property type="entry name" value="ATPase_P-typ_P_site"/>
</dbReference>
<dbReference type="SFLD" id="SFLDG00002">
    <property type="entry name" value="C1.7:_P-type_atpase_like"/>
    <property type="match status" value="1"/>
</dbReference>
<feature type="coiled-coil region" evidence="10">
    <location>
        <begin position="615"/>
        <end position="642"/>
    </location>
</feature>
<evidence type="ECO:0000256" key="6">
    <source>
        <dbReference type="ARBA" id="ARBA00023136"/>
    </source>
</evidence>
<comment type="subcellular location">
    <subcellularLocation>
        <location evidence="9">Cell membrane</location>
    </subcellularLocation>
    <subcellularLocation>
        <location evidence="1">Membrane</location>
    </subcellularLocation>
</comment>
<keyword evidence="5" id="KW-1133">Transmembrane helix</keyword>
<dbReference type="RefSeq" id="WP_051658130.1">
    <property type="nucleotide sequence ID" value="NZ_CP007794.1"/>
</dbReference>
<dbReference type="GO" id="GO:0005886">
    <property type="term" value="C:plasma membrane"/>
    <property type="evidence" value="ECO:0007669"/>
    <property type="project" value="UniProtKB-SubCell"/>
</dbReference>
<comment type="catalytic activity">
    <reaction evidence="8">
        <text>Zn(2+)(in) + ATP + H2O = Zn(2+)(out) + ADP + phosphate + H(+)</text>
        <dbReference type="Rhea" id="RHEA:20621"/>
        <dbReference type="ChEBI" id="CHEBI:15377"/>
        <dbReference type="ChEBI" id="CHEBI:15378"/>
        <dbReference type="ChEBI" id="CHEBI:29105"/>
        <dbReference type="ChEBI" id="CHEBI:30616"/>
        <dbReference type="ChEBI" id="CHEBI:43474"/>
        <dbReference type="ChEBI" id="CHEBI:456216"/>
        <dbReference type="EC" id="7.2.2.12"/>
    </reaction>
</comment>
<dbReference type="OrthoDB" id="9760802at2"/>